<dbReference type="Proteomes" id="UP000272503">
    <property type="component" value="Unassembled WGS sequence"/>
</dbReference>
<keyword evidence="2" id="KW-1185">Reference proteome</keyword>
<name>A0A3L7A2I8_9MICO</name>
<gene>
    <name evidence="1" type="ORF">D9V32_13545</name>
</gene>
<evidence type="ECO:0000313" key="2">
    <source>
        <dbReference type="Proteomes" id="UP000272503"/>
    </source>
</evidence>
<comment type="caution">
    <text evidence="1">The sequence shown here is derived from an EMBL/GenBank/DDBJ whole genome shotgun (WGS) entry which is preliminary data.</text>
</comment>
<accession>A0A3L7A2I8</accession>
<protein>
    <submittedName>
        <fullName evidence="1">Uncharacterized protein</fullName>
    </submittedName>
</protein>
<proteinExistence type="predicted"/>
<organism evidence="1 2">
    <name type="scientific">Mycetocola tolaasinivorans</name>
    <dbReference type="NCBI Taxonomy" id="76635"/>
    <lineage>
        <taxon>Bacteria</taxon>
        <taxon>Bacillati</taxon>
        <taxon>Actinomycetota</taxon>
        <taxon>Actinomycetes</taxon>
        <taxon>Micrococcales</taxon>
        <taxon>Microbacteriaceae</taxon>
        <taxon>Mycetocola</taxon>
    </lineage>
</organism>
<dbReference type="RefSeq" id="WP_121649449.1">
    <property type="nucleotide sequence ID" value="NZ_RCUX01000011.1"/>
</dbReference>
<reference evidence="1 2" key="1">
    <citation type="submission" date="2018-10" db="EMBL/GenBank/DDBJ databases">
        <authorList>
            <person name="Li J."/>
        </authorList>
    </citation>
    <scope>NUCLEOTIDE SEQUENCE [LARGE SCALE GENOMIC DNA]</scope>
    <source>
        <strain evidence="1 2">IF 016277</strain>
    </source>
</reference>
<evidence type="ECO:0000313" key="1">
    <source>
        <dbReference type="EMBL" id="RLP74367.1"/>
    </source>
</evidence>
<dbReference type="AlphaFoldDB" id="A0A3L7A2I8"/>
<sequence>MAELSAQSRETLTDHYKGQIRYAANNITEHHRAIERIAELADDLGISDTEREADYQAALAKYENLA</sequence>
<dbReference type="EMBL" id="RCUX01000011">
    <property type="protein sequence ID" value="RLP74367.1"/>
    <property type="molecule type" value="Genomic_DNA"/>
</dbReference>